<dbReference type="EMBL" id="CP098611">
    <property type="protein sequence ID" value="USR90423.1"/>
    <property type="molecule type" value="Genomic_DNA"/>
</dbReference>
<evidence type="ECO:0000259" key="1">
    <source>
        <dbReference type="Pfam" id="PF08241"/>
    </source>
</evidence>
<protein>
    <submittedName>
        <fullName evidence="2">Class I SAM-dependent methyltransferase</fullName>
    </submittedName>
</protein>
<feature type="domain" description="Methyltransferase type 11" evidence="1">
    <location>
        <begin position="67"/>
        <end position="167"/>
    </location>
</feature>
<organism evidence="2 3">
    <name type="scientific">Phormidium yuhuli AB48</name>
    <dbReference type="NCBI Taxonomy" id="2940671"/>
    <lineage>
        <taxon>Bacteria</taxon>
        <taxon>Bacillati</taxon>
        <taxon>Cyanobacteriota</taxon>
        <taxon>Cyanophyceae</taxon>
        <taxon>Oscillatoriophycideae</taxon>
        <taxon>Oscillatoriales</taxon>
        <taxon>Oscillatoriaceae</taxon>
        <taxon>Phormidium</taxon>
        <taxon>Phormidium yuhuli</taxon>
    </lineage>
</organism>
<reference evidence="2" key="1">
    <citation type="submission" date="2022-06" db="EMBL/GenBank/DDBJ databases">
        <title>Genome sequence of Phormidium yuhuli AB48 isolated from an industrial photobioreactor environment.</title>
        <authorList>
            <person name="Qiu Y."/>
            <person name="Noonan A.J.C."/>
            <person name="Dofher K."/>
            <person name="Koch M."/>
            <person name="Kieft B."/>
            <person name="Lin X."/>
            <person name="Ziels R.M."/>
            <person name="Hallam S.J."/>
        </authorList>
    </citation>
    <scope>NUCLEOTIDE SEQUENCE</scope>
    <source>
        <strain evidence="2">AB48</strain>
    </source>
</reference>
<sequence>MTPIPLSDRLTQLARRYNQEYRGDPFEVPAEVESLAIFRDWAAGKLQQRVASPFWELAKPKKNQRCLDLGCGVSFLVYPWVTWEALFYGRDISTVACEALKSRAPQLNSKLFKGVTVGGAHFLEDYEPNRFDLAIATGFSCYFPLDYWQRVIEAVQTVLKPGGQFVFDVINPETPLAEDWAILETYLGAEVFLEPLSEWERLLNAKGQKLSRRSGELFMLYKLAL</sequence>
<dbReference type="GO" id="GO:0032259">
    <property type="term" value="P:methylation"/>
    <property type="evidence" value="ECO:0007669"/>
    <property type="project" value="UniProtKB-KW"/>
</dbReference>
<dbReference type="InterPro" id="IPR013216">
    <property type="entry name" value="Methyltransf_11"/>
</dbReference>
<keyword evidence="2" id="KW-0489">Methyltransferase</keyword>
<evidence type="ECO:0000313" key="2">
    <source>
        <dbReference type="EMBL" id="USR90423.1"/>
    </source>
</evidence>
<proteinExistence type="predicted"/>
<dbReference type="Pfam" id="PF08241">
    <property type="entry name" value="Methyltransf_11"/>
    <property type="match status" value="1"/>
</dbReference>
<accession>A0ABY5AQJ2</accession>
<dbReference type="InterPro" id="IPR029063">
    <property type="entry name" value="SAM-dependent_MTases_sf"/>
</dbReference>
<dbReference type="Gene3D" id="3.40.50.150">
    <property type="entry name" value="Vaccinia Virus protein VP39"/>
    <property type="match status" value="1"/>
</dbReference>
<gene>
    <name evidence="2" type="ORF">NEA10_16505</name>
</gene>
<keyword evidence="3" id="KW-1185">Reference proteome</keyword>
<evidence type="ECO:0000313" key="3">
    <source>
        <dbReference type="Proteomes" id="UP001056708"/>
    </source>
</evidence>
<dbReference type="GO" id="GO:0008168">
    <property type="term" value="F:methyltransferase activity"/>
    <property type="evidence" value="ECO:0007669"/>
    <property type="project" value="UniProtKB-KW"/>
</dbReference>
<dbReference type="Proteomes" id="UP001056708">
    <property type="component" value="Chromosome"/>
</dbReference>
<dbReference type="RefSeq" id="WP_252662452.1">
    <property type="nucleotide sequence ID" value="NZ_CP098611.1"/>
</dbReference>
<dbReference type="SUPFAM" id="SSF53335">
    <property type="entry name" value="S-adenosyl-L-methionine-dependent methyltransferases"/>
    <property type="match status" value="1"/>
</dbReference>
<keyword evidence="2" id="KW-0808">Transferase</keyword>
<dbReference type="CDD" id="cd02440">
    <property type="entry name" value="AdoMet_MTases"/>
    <property type="match status" value="1"/>
</dbReference>
<name>A0ABY5AQJ2_9CYAN</name>